<evidence type="ECO:0000256" key="10">
    <source>
        <dbReference type="ARBA" id="ARBA00048167"/>
    </source>
</evidence>
<evidence type="ECO:0000256" key="12">
    <source>
        <dbReference type="PIRSR" id="PIRSR016958-1"/>
    </source>
</evidence>
<feature type="binding site" evidence="12">
    <location>
        <position position="154"/>
    </location>
    <ligand>
        <name>S-adenosyl-L-methionine</name>
        <dbReference type="ChEBI" id="CHEBI:59789"/>
    </ligand>
</feature>
<comment type="catalytic activity">
    <reaction evidence="10">
        <text>N-terminal L-alanyl-L-prolyl-L-lysyl-[protein] + 3 S-adenosyl-L-methionine = N-terminal N,N,N-trimethyl-L-alanyl-L-prolyl-L-lysyl-[protein] + 3 S-adenosyl-L-homocysteine + 3 H(+)</text>
        <dbReference type="Rhea" id="RHEA:54712"/>
        <dbReference type="Rhea" id="RHEA-COMP:13785"/>
        <dbReference type="Rhea" id="RHEA-COMP:13971"/>
        <dbReference type="ChEBI" id="CHEBI:15378"/>
        <dbReference type="ChEBI" id="CHEBI:57856"/>
        <dbReference type="ChEBI" id="CHEBI:59789"/>
        <dbReference type="ChEBI" id="CHEBI:138057"/>
        <dbReference type="ChEBI" id="CHEBI:138315"/>
        <dbReference type="EC" id="2.1.1.244"/>
    </reaction>
</comment>
<dbReference type="PIRSF" id="PIRSF016958">
    <property type="entry name" value="DUF858_MeTrfase_lik"/>
    <property type="match status" value="1"/>
</dbReference>
<evidence type="ECO:0000256" key="2">
    <source>
        <dbReference type="ARBA" id="ARBA00022603"/>
    </source>
</evidence>
<comment type="similarity">
    <text evidence="1">Belongs to the methyltransferase superfamily. NTM1 family.</text>
</comment>
<evidence type="ECO:0000256" key="7">
    <source>
        <dbReference type="ARBA" id="ARBA00043129"/>
    </source>
</evidence>
<comment type="caution">
    <text evidence="13">The sequence shown here is derived from an EMBL/GenBank/DDBJ whole genome shotgun (WGS) entry which is preliminary data.</text>
</comment>
<dbReference type="Gene3D" id="3.40.50.150">
    <property type="entry name" value="Vaccinia Virus protein VP39"/>
    <property type="match status" value="1"/>
</dbReference>
<keyword evidence="14" id="KW-1185">Reference proteome</keyword>
<organism evidence="13 14">
    <name type="scientific">Ambrosiozyma monospora</name>
    <name type="common">Yeast</name>
    <name type="synonym">Endomycopsis monosporus</name>
    <dbReference type="NCBI Taxonomy" id="43982"/>
    <lineage>
        <taxon>Eukaryota</taxon>
        <taxon>Fungi</taxon>
        <taxon>Dikarya</taxon>
        <taxon>Ascomycota</taxon>
        <taxon>Saccharomycotina</taxon>
        <taxon>Pichiomycetes</taxon>
        <taxon>Pichiales</taxon>
        <taxon>Pichiaceae</taxon>
        <taxon>Ambrosiozyma</taxon>
    </lineage>
</organism>
<name>A0A9W6YPP5_AMBMO</name>
<dbReference type="EMBL" id="BSXU01000874">
    <property type="protein sequence ID" value="GMG21993.1"/>
    <property type="molecule type" value="Genomic_DNA"/>
</dbReference>
<reference evidence="13" key="1">
    <citation type="submission" date="2023-04" db="EMBL/GenBank/DDBJ databases">
        <title>Ambrosiozyma monospora NBRC 1965.</title>
        <authorList>
            <person name="Ichikawa N."/>
            <person name="Sato H."/>
            <person name="Tonouchi N."/>
        </authorList>
    </citation>
    <scope>NUCLEOTIDE SEQUENCE</scope>
    <source>
        <strain evidence="13">NBRC 1965</strain>
    </source>
</reference>
<dbReference type="PANTHER" id="PTHR12753:SF0">
    <property type="entry name" value="ALPHA N-TERMINAL PROTEIN METHYLTRANSFERASE 1"/>
    <property type="match status" value="1"/>
</dbReference>
<evidence type="ECO:0000256" key="11">
    <source>
        <dbReference type="ARBA" id="ARBA00082558"/>
    </source>
</evidence>
<feature type="binding site" evidence="12">
    <location>
        <begin position="137"/>
        <end position="138"/>
    </location>
    <ligand>
        <name>S-adenosyl-L-methionine</name>
        <dbReference type="ChEBI" id="CHEBI:59789"/>
    </ligand>
</feature>
<comment type="catalytic activity">
    <reaction evidence="8">
        <text>N-terminal L-seryl-L-prolyl-L-lysyl-[protein] + 3 S-adenosyl-L-methionine = N-terminal N,N,N-trimethyl-L-seryl-L-prolyl-L-lysyl-[protein] + 3 S-adenosyl-L-homocysteine + 3 H(+)</text>
        <dbReference type="Rhea" id="RHEA:54724"/>
        <dbReference type="Rhea" id="RHEA-COMP:13789"/>
        <dbReference type="Rhea" id="RHEA-COMP:13973"/>
        <dbReference type="ChEBI" id="CHEBI:15378"/>
        <dbReference type="ChEBI" id="CHEBI:57856"/>
        <dbReference type="ChEBI" id="CHEBI:59789"/>
        <dbReference type="ChEBI" id="CHEBI:138061"/>
        <dbReference type="ChEBI" id="CHEBI:138317"/>
        <dbReference type="EC" id="2.1.1.244"/>
    </reaction>
</comment>
<accession>A0A9W6YPP5</accession>
<evidence type="ECO:0000256" key="3">
    <source>
        <dbReference type="ARBA" id="ARBA00022679"/>
    </source>
</evidence>
<comment type="catalytic activity">
    <reaction evidence="9">
        <text>N-terminal L-prolyl-L-prolyl-L-lysyl-[protein] + 2 S-adenosyl-L-methionine = N-terminal N,N-dimethyl-L-prolyl-L-prolyl-L-lysyl-[protein] + 2 S-adenosyl-L-homocysteine + 2 H(+)</text>
        <dbReference type="Rhea" id="RHEA:54736"/>
        <dbReference type="Rhea" id="RHEA-COMP:13787"/>
        <dbReference type="Rhea" id="RHEA-COMP:13974"/>
        <dbReference type="ChEBI" id="CHEBI:15378"/>
        <dbReference type="ChEBI" id="CHEBI:57856"/>
        <dbReference type="ChEBI" id="CHEBI:59789"/>
        <dbReference type="ChEBI" id="CHEBI:138059"/>
        <dbReference type="ChEBI" id="CHEBI:138318"/>
        <dbReference type="EC" id="2.1.1.244"/>
    </reaction>
</comment>
<evidence type="ECO:0000313" key="14">
    <source>
        <dbReference type="Proteomes" id="UP001165063"/>
    </source>
</evidence>
<feature type="binding site" evidence="12">
    <location>
        <position position="92"/>
    </location>
    <ligand>
        <name>S-adenosyl-L-methionine</name>
        <dbReference type="ChEBI" id="CHEBI:59789"/>
    </ligand>
</feature>
<keyword evidence="4 12" id="KW-0949">S-adenosyl-L-methionine</keyword>
<keyword evidence="2" id="KW-0489">Methyltransferase</keyword>
<evidence type="ECO:0000256" key="4">
    <source>
        <dbReference type="ARBA" id="ARBA00022691"/>
    </source>
</evidence>
<dbReference type="EC" id="2.1.1.244" evidence="5"/>
<dbReference type="InterPro" id="IPR029063">
    <property type="entry name" value="SAM-dependent_MTases_sf"/>
</dbReference>
<sequence>MPVKSATTAQDPTQATSASEIDSQINYTKAIDYWTGVEASVDGVLGGFGPTTSVPKADIVGSNTFLRKLKTRLSVEPGKVKYGLDFGAGIGRVTKDFLVKVCDKVDLLEPVKPFVDQMKVELQVCQDKIGDIYDISMQDWEPEYEGKYYLIWCQWCCGHLPDKDFLKWLDNCKKGLQKDGLLVVKENNTTSGEDVFDPEDSSKTRSDANFRRLFKEAGWKLIATDLQKGVPRELYPIRMYALKPIRE</sequence>
<proteinExistence type="inferred from homology"/>
<dbReference type="InterPro" id="IPR008576">
    <property type="entry name" value="MeTrfase_NTM1"/>
</dbReference>
<evidence type="ECO:0000256" key="5">
    <source>
        <dbReference type="ARBA" id="ARBA00039112"/>
    </source>
</evidence>
<dbReference type="CDD" id="cd02440">
    <property type="entry name" value="AdoMet_MTases"/>
    <property type="match status" value="1"/>
</dbReference>
<evidence type="ECO:0000256" key="6">
    <source>
        <dbReference type="ARBA" id="ARBA00039449"/>
    </source>
</evidence>
<evidence type="ECO:0000313" key="13">
    <source>
        <dbReference type="EMBL" id="GMG21993.1"/>
    </source>
</evidence>
<evidence type="ECO:0000256" key="9">
    <source>
        <dbReference type="ARBA" id="ARBA00047885"/>
    </source>
</evidence>
<keyword evidence="3" id="KW-0808">Transferase</keyword>
<evidence type="ECO:0000256" key="8">
    <source>
        <dbReference type="ARBA" id="ARBA00047306"/>
    </source>
</evidence>
<dbReference type="GO" id="GO:0071885">
    <property type="term" value="F:N-terminal protein N-methyltransferase activity"/>
    <property type="evidence" value="ECO:0007669"/>
    <property type="project" value="UniProtKB-EC"/>
</dbReference>
<evidence type="ECO:0000256" key="1">
    <source>
        <dbReference type="ARBA" id="ARBA00009059"/>
    </source>
</evidence>
<dbReference type="Proteomes" id="UP001165063">
    <property type="component" value="Unassembled WGS sequence"/>
</dbReference>
<dbReference type="AlphaFoldDB" id="A0A9W6YPP5"/>
<dbReference type="FunFam" id="3.40.50.150:FF:000025">
    <property type="entry name" value="N-terminal Xaa-Pro-Lys N-methyltransferase 1"/>
    <property type="match status" value="1"/>
</dbReference>
<dbReference type="Pfam" id="PF05891">
    <property type="entry name" value="Methyltransf_PK"/>
    <property type="match status" value="1"/>
</dbReference>
<dbReference type="OrthoDB" id="1298661at2759"/>
<gene>
    <name evidence="13" type="ORF">Amon01_000241500</name>
</gene>
<protein>
    <recommendedName>
        <fullName evidence="6">Alpha N-terminal protein methyltransferase 1</fullName>
        <ecNumber evidence="5">2.1.1.244</ecNumber>
    </recommendedName>
    <alternativeName>
        <fullName evidence="11">Translation associated element 1</fullName>
    </alternativeName>
    <alternativeName>
        <fullName evidence="7">X-Pro-Lys N-terminal protein methyltransferase 1</fullName>
    </alternativeName>
</protein>
<dbReference type="GO" id="GO:0005737">
    <property type="term" value="C:cytoplasm"/>
    <property type="evidence" value="ECO:0007669"/>
    <property type="project" value="TreeGrafter"/>
</dbReference>
<dbReference type="GO" id="GO:0032259">
    <property type="term" value="P:methylation"/>
    <property type="evidence" value="ECO:0007669"/>
    <property type="project" value="UniProtKB-KW"/>
</dbReference>
<dbReference type="SUPFAM" id="SSF53335">
    <property type="entry name" value="S-adenosyl-L-methionine-dependent methyltransferases"/>
    <property type="match status" value="1"/>
</dbReference>
<feature type="binding site" evidence="12">
    <location>
        <position position="87"/>
    </location>
    <ligand>
        <name>S-adenosyl-L-methionine</name>
        <dbReference type="ChEBI" id="CHEBI:59789"/>
    </ligand>
</feature>
<dbReference type="PANTHER" id="PTHR12753">
    <property type="entry name" value="AD-003 - RELATED"/>
    <property type="match status" value="1"/>
</dbReference>